<gene>
    <name evidence="10" type="ORF">MHY01S_02830</name>
</gene>
<reference evidence="10 11" key="1">
    <citation type="submission" date="2019-07" db="EMBL/GenBank/DDBJ databases">
        <title>Whole genome shotgun sequence of Meiothermus hypogaeus NBRC 106114.</title>
        <authorList>
            <person name="Hosoyama A."/>
            <person name="Uohara A."/>
            <person name="Ohji S."/>
            <person name="Ichikawa N."/>
        </authorList>
    </citation>
    <scope>NUCLEOTIDE SEQUENCE [LARGE SCALE GENOMIC DNA]</scope>
    <source>
        <strain evidence="10 11">NBRC 106114</strain>
    </source>
</reference>
<dbReference type="Gene3D" id="3.30.70.20">
    <property type="match status" value="1"/>
</dbReference>
<dbReference type="InterPro" id="IPR017900">
    <property type="entry name" value="4Fe4S_Fe_S_CS"/>
</dbReference>
<proteinExistence type="predicted"/>
<sequence length="366" mass="40584">MNAALILTQAAQEQGFLTAWAGIELPEATQDRYQAWLAQGRQAEMAYLNQNLSTRLSPRSRFGWAKSVLVLAAPHAYPPPKRPLGGVRIGRVARYAWVRDYHLLIQPYLQDLERLAQSLGLQAKGYVDTGPLSERSYAAWGGLGWIGRNAMLMRMGEGTYLTLAMLLTSLPPPAGEGLYPNRCGTCRRCVTGCPTGALLGDGTLDSKRCISYWTIEHRGPIPAELWTGMGDWLFGCDICQEVCPWNRKARAFWQGFVPEPELAYPNLEDFFTLSSKAFERKYAGTVFLRPGRTRMARNALVVLANLGNPDYLPLVRRGARDVNPLVRATAAEALARLGDFDSLVLLLQDPEPSVAGVARGWLERQC</sequence>
<keyword evidence="6" id="KW-0560">Oxidoreductase</keyword>
<dbReference type="Gene3D" id="1.25.10.10">
    <property type="entry name" value="Leucine-rich Repeat Variant"/>
    <property type="match status" value="1"/>
</dbReference>
<dbReference type="GO" id="GO:0052693">
    <property type="term" value="F:epoxyqueuosine reductase activity"/>
    <property type="evidence" value="ECO:0007669"/>
    <property type="project" value="TreeGrafter"/>
</dbReference>
<dbReference type="Pfam" id="PF13484">
    <property type="entry name" value="Fer4_16"/>
    <property type="match status" value="1"/>
</dbReference>
<evidence type="ECO:0000256" key="2">
    <source>
        <dbReference type="ARBA" id="ARBA00022490"/>
    </source>
</evidence>
<organism evidence="10 11">
    <name type="scientific">Meiothermus hypogaeus NBRC 106114</name>
    <dbReference type="NCBI Taxonomy" id="1227553"/>
    <lineage>
        <taxon>Bacteria</taxon>
        <taxon>Thermotogati</taxon>
        <taxon>Deinococcota</taxon>
        <taxon>Deinococci</taxon>
        <taxon>Thermales</taxon>
        <taxon>Thermaceae</taxon>
        <taxon>Meiothermus</taxon>
    </lineage>
</organism>
<evidence type="ECO:0000256" key="6">
    <source>
        <dbReference type="ARBA" id="ARBA00023002"/>
    </source>
</evidence>
<evidence type="ECO:0000313" key="11">
    <source>
        <dbReference type="Proteomes" id="UP000321197"/>
    </source>
</evidence>
<dbReference type="NCBIfam" id="TIGR00276">
    <property type="entry name" value="tRNA epoxyqueuosine(34) reductase QueG"/>
    <property type="match status" value="1"/>
</dbReference>
<evidence type="ECO:0000256" key="5">
    <source>
        <dbReference type="ARBA" id="ARBA00022785"/>
    </source>
</evidence>
<dbReference type="PANTHER" id="PTHR30002:SF4">
    <property type="entry name" value="EPOXYQUEUOSINE REDUCTASE"/>
    <property type="match status" value="1"/>
</dbReference>
<dbReference type="AlphaFoldDB" id="A0A511QYP1"/>
<keyword evidence="1" id="KW-0004">4Fe-4S</keyword>
<evidence type="ECO:0000259" key="9">
    <source>
        <dbReference type="PROSITE" id="PS51379"/>
    </source>
</evidence>
<name>A0A511QYP1_9DEIN</name>
<dbReference type="PROSITE" id="PS00198">
    <property type="entry name" value="4FE4S_FER_1"/>
    <property type="match status" value="1"/>
</dbReference>
<dbReference type="GO" id="GO:0046872">
    <property type="term" value="F:metal ion binding"/>
    <property type="evidence" value="ECO:0007669"/>
    <property type="project" value="UniProtKB-KW"/>
</dbReference>
<keyword evidence="5" id="KW-0671">Queuosine biosynthesis</keyword>
<protein>
    <submittedName>
        <fullName evidence="10">Epoxyqueuosine reductase</fullName>
    </submittedName>
</protein>
<evidence type="ECO:0000313" key="10">
    <source>
        <dbReference type="EMBL" id="GEM82117.1"/>
    </source>
</evidence>
<dbReference type="Pfam" id="PF13646">
    <property type="entry name" value="HEAT_2"/>
    <property type="match status" value="1"/>
</dbReference>
<keyword evidence="3" id="KW-0819">tRNA processing</keyword>
<keyword evidence="2" id="KW-0963">Cytoplasm</keyword>
<evidence type="ECO:0000256" key="1">
    <source>
        <dbReference type="ARBA" id="ARBA00022485"/>
    </source>
</evidence>
<dbReference type="Pfam" id="PF08331">
    <property type="entry name" value="QueG_DUF1730"/>
    <property type="match status" value="1"/>
</dbReference>
<dbReference type="InterPro" id="IPR016024">
    <property type="entry name" value="ARM-type_fold"/>
</dbReference>
<dbReference type="SUPFAM" id="SSF48371">
    <property type="entry name" value="ARM repeat"/>
    <property type="match status" value="1"/>
</dbReference>
<feature type="domain" description="4Fe-4S ferredoxin-type" evidence="9">
    <location>
        <begin position="174"/>
        <end position="203"/>
    </location>
</feature>
<comment type="caution">
    <text evidence="10">The sequence shown here is derived from an EMBL/GenBank/DDBJ whole genome shotgun (WGS) entry which is preliminary data.</text>
</comment>
<dbReference type="PROSITE" id="PS51379">
    <property type="entry name" value="4FE4S_FER_2"/>
    <property type="match status" value="1"/>
</dbReference>
<dbReference type="InterPro" id="IPR013542">
    <property type="entry name" value="QueG_DUF1730"/>
</dbReference>
<keyword evidence="4" id="KW-0479">Metal-binding</keyword>
<dbReference type="GO" id="GO:0051539">
    <property type="term" value="F:4 iron, 4 sulfur cluster binding"/>
    <property type="evidence" value="ECO:0007669"/>
    <property type="project" value="UniProtKB-KW"/>
</dbReference>
<dbReference type="Proteomes" id="UP000321197">
    <property type="component" value="Unassembled WGS sequence"/>
</dbReference>
<dbReference type="PANTHER" id="PTHR30002">
    <property type="entry name" value="EPOXYQUEUOSINE REDUCTASE"/>
    <property type="match status" value="1"/>
</dbReference>
<dbReference type="InterPro" id="IPR017896">
    <property type="entry name" value="4Fe4S_Fe-S-bd"/>
</dbReference>
<dbReference type="InterPro" id="IPR004453">
    <property type="entry name" value="QueG"/>
</dbReference>
<evidence type="ECO:0000256" key="4">
    <source>
        <dbReference type="ARBA" id="ARBA00022723"/>
    </source>
</evidence>
<dbReference type="GO" id="GO:0008616">
    <property type="term" value="P:tRNA queuosine(34) biosynthetic process"/>
    <property type="evidence" value="ECO:0007669"/>
    <property type="project" value="UniProtKB-KW"/>
</dbReference>
<evidence type="ECO:0000256" key="8">
    <source>
        <dbReference type="ARBA" id="ARBA00023014"/>
    </source>
</evidence>
<dbReference type="EMBL" id="BJXL01000004">
    <property type="protein sequence ID" value="GEM82117.1"/>
    <property type="molecule type" value="Genomic_DNA"/>
</dbReference>
<dbReference type="OrthoDB" id="9784571at2"/>
<evidence type="ECO:0000256" key="3">
    <source>
        <dbReference type="ARBA" id="ARBA00022694"/>
    </source>
</evidence>
<accession>A0A511QYP1</accession>
<evidence type="ECO:0000256" key="7">
    <source>
        <dbReference type="ARBA" id="ARBA00023004"/>
    </source>
</evidence>
<dbReference type="InterPro" id="IPR011989">
    <property type="entry name" value="ARM-like"/>
</dbReference>
<dbReference type="SUPFAM" id="SSF54862">
    <property type="entry name" value="4Fe-4S ferredoxins"/>
    <property type="match status" value="1"/>
</dbReference>
<keyword evidence="7" id="KW-0408">Iron</keyword>
<dbReference type="RefSeq" id="WP_119339443.1">
    <property type="nucleotide sequence ID" value="NZ_BJXL01000004.1"/>
</dbReference>
<keyword evidence="8" id="KW-0411">Iron-sulfur</keyword>